<evidence type="ECO:0000313" key="17">
    <source>
        <dbReference type="Proteomes" id="UP000236291"/>
    </source>
</evidence>
<keyword evidence="8" id="KW-0479">Metal-binding</keyword>
<accession>A0A2K3L0X0</accession>
<dbReference type="FunFam" id="3.30.40.10:FF:000230">
    <property type="entry name" value="RBR-type E3 ubiquitin transferase"/>
    <property type="match status" value="1"/>
</dbReference>
<dbReference type="PROSITE" id="PS51873">
    <property type="entry name" value="TRIAD"/>
    <property type="match status" value="1"/>
</dbReference>
<comment type="cofactor">
    <cofactor evidence="2">
        <name>Zn(2+)</name>
        <dbReference type="ChEBI" id="CHEBI:29105"/>
    </cofactor>
</comment>
<gene>
    <name evidence="16" type="ORF">L195_g028074</name>
</gene>
<dbReference type="InterPro" id="IPR031127">
    <property type="entry name" value="E3_UB_ligase_RBR"/>
</dbReference>
<dbReference type="InterPro" id="IPR013083">
    <property type="entry name" value="Znf_RING/FYVE/PHD"/>
</dbReference>
<dbReference type="PROSITE" id="PS00518">
    <property type="entry name" value="ZF_RING_1"/>
    <property type="match status" value="1"/>
</dbReference>
<dbReference type="PANTHER" id="PTHR11685">
    <property type="entry name" value="RBR FAMILY RING FINGER AND IBR DOMAIN-CONTAINING"/>
    <property type="match status" value="1"/>
</dbReference>
<keyword evidence="7" id="KW-0808">Transferase</keyword>
<dbReference type="PROSITE" id="PS50089">
    <property type="entry name" value="ZF_RING_2"/>
    <property type="match status" value="1"/>
</dbReference>
<dbReference type="Pfam" id="PF01485">
    <property type="entry name" value="IBR"/>
    <property type="match status" value="1"/>
</dbReference>
<dbReference type="SUPFAM" id="SSF57850">
    <property type="entry name" value="RING/U-box"/>
    <property type="match status" value="3"/>
</dbReference>
<dbReference type="AlphaFoldDB" id="A0A2K3L0X0"/>
<dbReference type="Gene3D" id="3.30.40.10">
    <property type="entry name" value="Zinc/RING finger domain, C3HC4 (zinc finger)"/>
    <property type="match status" value="1"/>
</dbReference>
<evidence type="ECO:0000256" key="10">
    <source>
        <dbReference type="ARBA" id="ARBA00022771"/>
    </source>
</evidence>
<feature type="domain" description="RING-type" evidence="15">
    <location>
        <begin position="72"/>
        <end position="285"/>
    </location>
</feature>
<keyword evidence="11" id="KW-0833">Ubl conjugation pathway</keyword>
<sequence length="324" mass="37706">MGQEKRTRTRRRNRVPRLDSGGFFPKRKISDSLFDFSDEENDYVNILIHSLSRKPKRNNNFEKGESSNAKDRLFYCKICMDTKKLRDAFCLSGCNHVYCSDCVAIYIRYKLDEKIINIRCPFPECRGSLEPEFCRSILPIDDFKRWNKAVCEVLFNITEKFYCPFADCLALLINDGTEAVRNLECPNCNRMLCGQCKVRWHEGIECSEVKKLKRGDKGKDVMLTNIAKDMKWRQCPKCRLYVARSESCNIMKCSCFKRVCHTFGSHKARWINLCSCAEIPGVVVDFVTIVEMSSLPASATVTREIPLIWVDDWNIFTRELSFHQ</sequence>
<evidence type="ECO:0000256" key="13">
    <source>
        <dbReference type="PROSITE-ProRule" id="PRU00175"/>
    </source>
</evidence>
<dbReference type="EC" id="2.3.2.31" evidence="6"/>
<evidence type="ECO:0000256" key="5">
    <source>
        <dbReference type="ARBA" id="ARBA00005884"/>
    </source>
</evidence>
<comment type="catalytic activity">
    <reaction evidence="1">
        <text>[E2 ubiquitin-conjugating enzyme]-S-ubiquitinyl-L-cysteine + [acceptor protein]-L-lysine = [E2 ubiquitin-conjugating enzyme]-L-cysteine + [acceptor protein]-N(6)-ubiquitinyl-L-lysine.</text>
        <dbReference type="EC" id="2.3.2.31"/>
    </reaction>
</comment>
<evidence type="ECO:0000259" key="14">
    <source>
        <dbReference type="PROSITE" id="PS50089"/>
    </source>
</evidence>
<evidence type="ECO:0000256" key="6">
    <source>
        <dbReference type="ARBA" id="ARBA00012251"/>
    </source>
</evidence>
<dbReference type="UniPathway" id="UPA00143"/>
<dbReference type="GO" id="GO:0016567">
    <property type="term" value="P:protein ubiquitination"/>
    <property type="evidence" value="ECO:0007669"/>
    <property type="project" value="UniProtKB-UniPathway"/>
</dbReference>
<comment type="caution">
    <text evidence="16">The sequence shown here is derived from an EMBL/GenBank/DDBJ whole genome shotgun (WGS) entry which is preliminary data.</text>
</comment>
<protein>
    <recommendedName>
        <fullName evidence="6">RBR-type E3 ubiquitin transferase</fullName>
        <ecNumber evidence="6">2.3.2.31</ecNumber>
    </recommendedName>
</protein>
<dbReference type="GO" id="GO:0008270">
    <property type="term" value="F:zinc ion binding"/>
    <property type="evidence" value="ECO:0007669"/>
    <property type="project" value="UniProtKB-KW"/>
</dbReference>
<evidence type="ECO:0000256" key="12">
    <source>
        <dbReference type="ARBA" id="ARBA00022833"/>
    </source>
</evidence>
<dbReference type="STRING" id="57577.A0A2K3L0X0"/>
<comment type="function">
    <text evidence="3">Might act as an E3 ubiquitin-protein ligase, or as part of E3 complex, which accepts ubiquitin from specific E2 ubiquitin-conjugating enzymes and then transfers it to substrates.</text>
</comment>
<dbReference type="InterPro" id="IPR002867">
    <property type="entry name" value="IBR_dom"/>
</dbReference>
<dbReference type="SMART" id="SM00647">
    <property type="entry name" value="IBR"/>
    <property type="match status" value="1"/>
</dbReference>
<evidence type="ECO:0000256" key="4">
    <source>
        <dbReference type="ARBA" id="ARBA00004906"/>
    </source>
</evidence>
<keyword evidence="12" id="KW-0862">Zinc</keyword>
<organism evidence="16 17">
    <name type="scientific">Trifolium pratense</name>
    <name type="common">Red clover</name>
    <dbReference type="NCBI Taxonomy" id="57577"/>
    <lineage>
        <taxon>Eukaryota</taxon>
        <taxon>Viridiplantae</taxon>
        <taxon>Streptophyta</taxon>
        <taxon>Embryophyta</taxon>
        <taxon>Tracheophyta</taxon>
        <taxon>Spermatophyta</taxon>
        <taxon>Magnoliopsida</taxon>
        <taxon>eudicotyledons</taxon>
        <taxon>Gunneridae</taxon>
        <taxon>Pentapetalae</taxon>
        <taxon>rosids</taxon>
        <taxon>fabids</taxon>
        <taxon>Fabales</taxon>
        <taxon>Fabaceae</taxon>
        <taxon>Papilionoideae</taxon>
        <taxon>50 kb inversion clade</taxon>
        <taxon>NPAAA clade</taxon>
        <taxon>Hologalegina</taxon>
        <taxon>IRL clade</taxon>
        <taxon>Trifolieae</taxon>
        <taxon>Trifolium</taxon>
    </lineage>
</organism>
<dbReference type="InterPro" id="IPR044066">
    <property type="entry name" value="TRIAD_supradom"/>
</dbReference>
<dbReference type="InterPro" id="IPR017907">
    <property type="entry name" value="Znf_RING_CS"/>
</dbReference>
<evidence type="ECO:0000313" key="16">
    <source>
        <dbReference type="EMBL" id="PNX72184.1"/>
    </source>
</evidence>
<feature type="domain" description="RING-type" evidence="14">
    <location>
        <begin position="76"/>
        <end position="124"/>
    </location>
</feature>
<dbReference type="Proteomes" id="UP000236291">
    <property type="component" value="Unassembled WGS sequence"/>
</dbReference>
<reference evidence="16 17" key="2">
    <citation type="journal article" date="2017" name="Front. Plant Sci.">
        <title>Gene Classification and Mining of Molecular Markers Useful in Red Clover (Trifolium pratense) Breeding.</title>
        <authorList>
            <person name="Istvanek J."/>
            <person name="Dluhosova J."/>
            <person name="Dluhos P."/>
            <person name="Patkova L."/>
            <person name="Nedelnik J."/>
            <person name="Repkova J."/>
        </authorList>
    </citation>
    <scope>NUCLEOTIDE SEQUENCE [LARGE SCALE GENOMIC DNA]</scope>
    <source>
        <strain evidence="17">cv. Tatra</strain>
        <tissue evidence="16">Young leaves</tissue>
    </source>
</reference>
<evidence type="ECO:0000256" key="8">
    <source>
        <dbReference type="ARBA" id="ARBA00022723"/>
    </source>
</evidence>
<dbReference type="InterPro" id="IPR001841">
    <property type="entry name" value="Znf_RING"/>
</dbReference>
<name>A0A2K3L0X0_TRIPR</name>
<keyword evidence="9" id="KW-0677">Repeat</keyword>
<dbReference type="EMBL" id="ASHM01024317">
    <property type="protein sequence ID" value="PNX72184.1"/>
    <property type="molecule type" value="Genomic_DNA"/>
</dbReference>
<evidence type="ECO:0000256" key="9">
    <source>
        <dbReference type="ARBA" id="ARBA00022737"/>
    </source>
</evidence>
<proteinExistence type="inferred from homology"/>
<evidence type="ECO:0000256" key="1">
    <source>
        <dbReference type="ARBA" id="ARBA00001798"/>
    </source>
</evidence>
<keyword evidence="10 13" id="KW-0863">Zinc-finger</keyword>
<evidence type="ECO:0000256" key="3">
    <source>
        <dbReference type="ARBA" id="ARBA00003976"/>
    </source>
</evidence>
<comment type="similarity">
    <text evidence="5">Belongs to the RBR family. Ariadne subfamily.</text>
</comment>
<dbReference type="GO" id="GO:0061630">
    <property type="term" value="F:ubiquitin protein ligase activity"/>
    <property type="evidence" value="ECO:0007669"/>
    <property type="project" value="UniProtKB-EC"/>
</dbReference>
<evidence type="ECO:0000259" key="15">
    <source>
        <dbReference type="PROSITE" id="PS51873"/>
    </source>
</evidence>
<evidence type="ECO:0000256" key="7">
    <source>
        <dbReference type="ARBA" id="ARBA00022679"/>
    </source>
</evidence>
<evidence type="ECO:0000256" key="11">
    <source>
        <dbReference type="ARBA" id="ARBA00022786"/>
    </source>
</evidence>
<evidence type="ECO:0000256" key="2">
    <source>
        <dbReference type="ARBA" id="ARBA00001947"/>
    </source>
</evidence>
<comment type="pathway">
    <text evidence="4">Protein modification; protein ubiquitination.</text>
</comment>
<reference evidence="16 17" key="1">
    <citation type="journal article" date="2014" name="Am. J. Bot.">
        <title>Genome assembly and annotation for red clover (Trifolium pratense; Fabaceae).</title>
        <authorList>
            <person name="Istvanek J."/>
            <person name="Jaros M."/>
            <person name="Krenek A."/>
            <person name="Repkova J."/>
        </authorList>
    </citation>
    <scope>NUCLEOTIDE SEQUENCE [LARGE SCALE GENOMIC DNA]</scope>
    <source>
        <strain evidence="17">cv. Tatra</strain>
        <tissue evidence="16">Young leaves</tissue>
    </source>
</reference>